<dbReference type="Gene3D" id="2.60.34.10">
    <property type="entry name" value="Substrate Binding Domain Of DNAk, Chain A, domain 1"/>
    <property type="match status" value="1"/>
</dbReference>
<proteinExistence type="predicted"/>
<accession>A0A9N9BGC8</accession>
<dbReference type="SUPFAM" id="SSF100920">
    <property type="entry name" value="Heat shock protein 70kD (HSP70), peptide-binding domain"/>
    <property type="match status" value="1"/>
</dbReference>
<dbReference type="InterPro" id="IPR029048">
    <property type="entry name" value="HSP70_C_sf"/>
</dbReference>
<evidence type="ECO:0000313" key="4">
    <source>
        <dbReference type="Proteomes" id="UP000789570"/>
    </source>
</evidence>
<reference evidence="3" key="1">
    <citation type="submission" date="2021-06" db="EMBL/GenBank/DDBJ databases">
        <authorList>
            <person name="Kallberg Y."/>
            <person name="Tangrot J."/>
            <person name="Rosling A."/>
        </authorList>
    </citation>
    <scope>NUCLEOTIDE SEQUENCE</scope>
    <source>
        <strain evidence="3">UK204</strain>
    </source>
</reference>
<dbReference type="AlphaFoldDB" id="A0A9N9BGC8"/>
<dbReference type="Proteomes" id="UP000789570">
    <property type="component" value="Unassembled WGS sequence"/>
</dbReference>
<organism evidence="3 4">
    <name type="scientific">Funneliformis caledonium</name>
    <dbReference type="NCBI Taxonomy" id="1117310"/>
    <lineage>
        <taxon>Eukaryota</taxon>
        <taxon>Fungi</taxon>
        <taxon>Fungi incertae sedis</taxon>
        <taxon>Mucoromycota</taxon>
        <taxon>Glomeromycotina</taxon>
        <taxon>Glomeromycetes</taxon>
        <taxon>Glomerales</taxon>
        <taxon>Glomeraceae</taxon>
        <taxon>Funneliformis</taxon>
    </lineage>
</organism>
<dbReference type="GO" id="GO:0140662">
    <property type="term" value="F:ATP-dependent protein folding chaperone"/>
    <property type="evidence" value="ECO:0007669"/>
    <property type="project" value="InterPro"/>
</dbReference>
<dbReference type="PANTHER" id="PTHR19375">
    <property type="entry name" value="HEAT SHOCK PROTEIN 70KDA"/>
    <property type="match status" value="1"/>
</dbReference>
<gene>
    <name evidence="3" type="ORF">FCALED_LOCUS6794</name>
</gene>
<sequence>MVSEFFDGKIPNRSISPDEAIAYGAAIQAAILSGNTSEKTQDLLLLDVNALSLGIEASGGVLMPVIMRNTTVPNKKSEIISTNSDNQPGVIIHIYEGEHARIKDSNFLGKFELTGITPAKGVPQIEVSAVDITTGRSNKITITNDKGRLSRNAVARMVAEAKLYLEEDEKVTQTIRARNSLESYVFEIFNTLYDQKLAMNQLEDQIEKSITLLENNKHLGKEEYDNIKRSLEQSVDQIITRWS</sequence>
<dbReference type="EMBL" id="CAJVPQ010001681">
    <property type="protein sequence ID" value="CAG8564832.1"/>
    <property type="molecule type" value="Genomic_DNA"/>
</dbReference>
<dbReference type="InterPro" id="IPR013126">
    <property type="entry name" value="Hsp_70_fam"/>
</dbReference>
<dbReference type="Pfam" id="PF00012">
    <property type="entry name" value="HSP70"/>
    <property type="match status" value="1"/>
</dbReference>
<evidence type="ECO:0000256" key="1">
    <source>
        <dbReference type="ARBA" id="ARBA00022741"/>
    </source>
</evidence>
<comment type="caution">
    <text evidence="3">The sequence shown here is derived from an EMBL/GenBank/DDBJ whole genome shotgun (WGS) entry which is preliminary data.</text>
</comment>
<dbReference type="OrthoDB" id="2401965at2759"/>
<dbReference type="Gene3D" id="3.30.420.40">
    <property type="match status" value="2"/>
</dbReference>
<keyword evidence="1" id="KW-0547">Nucleotide-binding</keyword>
<name>A0A9N9BGC8_9GLOM</name>
<evidence type="ECO:0000256" key="2">
    <source>
        <dbReference type="ARBA" id="ARBA00022840"/>
    </source>
</evidence>
<keyword evidence="2" id="KW-0067">ATP-binding</keyword>
<protein>
    <submittedName>
        <fullName evidence="3">12045_t:CDS:1</fullName>
    </submittedName>
</protein>
<dbReference type="SUPFAM" id="SSF100934">
    <property type="entry name" value="Heat shock protein 70kD (HSP70), C-terminal subdomain"/>
    <property type="match status" value="1"/>
</dbReference>
<dbReference type="Gene3D" id="1.20.1270.10">
    <property type="match status" value="1"/>
</dbReference>
<keyword evidence="4" id="KW-1185">Reference proteome</keyword>
<dbReference type="InterPro" id="IPR029047">
    <property type="entry name" value="HSP70_peptide-bd_sf"/>
</dbReference>
<evidence type="ECO:0000313" key="3">
    <source>
        <dbReference type="EMBL" id="CAG8564832.1"/>
    </source>
</evidence>
<dbReference type="GO" id="GO:0005524">
    <property type="term" value="F:ATP binding"/>
    <property type="evidence" value="ECO:0007669"/>
    <property type="project" value="UniProtKB-KW"/>
</dbReference>
<dbReference type="PRINTS" id="PR00301">
    <property type="entry name" value="HEATSHOCK70"/>
</dbReference>